<evidence type="ECO:0000313" key="2">
    <source>
        <dbReference type="EMBL" id="MPA69776.1"/>
    </source>
</evidence>
<dbReference type="AlphaFoldDB" id="A0A5B7BNT2"/>
<organism evidence="2">
    <name type="scientific">Davidia involucrata</name>
    <name type="common">Dove tree</name>
    <dbReference type="NCBI Taxonomy" id="16924"/>
    <lineage>
        <taxon>Eukaryota</taxon>
        <taxon>Viridiplantae</taxon>
        <taxon>Streptophyta</taxon>
        <taxon>Embryophyta</taxon>
        <taxon>Tracheophyta</taxon>
        <taxon>Spermatophyta</taxon>
        <taxon>Magnoliopsida</taxon>
        <taxon>eudicotyledons</taxon>
        <taxon>Gunneridae</taxon>
        <taxon>Pentapetalae</taxon>
        <taxon>asterids</taxon>
        <taxon>Cornales</taxon>
        <taxon>Nyssaceae</taxon>
        <taxon>Davidia</taxon>
    </lineage>
</organism>
<dbReference type="InterPro" id="IPR026960">
    <property type="entry name" value="RVT-Znf"/>
</dbReference>
<reference evidence="2" key="1">
    <citation type="submission" date="2019-08" db="EMBL/GenBank/DDBJ databases">
        <title>Reference gene set and small RNA set construction with multiple tissues from Davidia involucrata Baill.</title>
        <authorList>
            <person name="Yang H."/>
            <person name="Zhou C."/>
            <person name="Li G."/>
            <person name="Wang J."/>
            <person name="Gao P."/>
            <person name="Wang M."/>
            <person name="Wang R."/>
            <person name="Zhao Y."/>
        </authorList>
    </citation>
    <scope>NUCLEOTIDE SEQUENCE</scope>
    <source>
        <tissue evidence="2">Mixed with DoveR01_LX</tissue>
    </source>
</reference>
<sequence length="121" mass="13964">MGLLHGYSVRRDRADKMRWILENSHSFFVSSYSGLMGERGSDAFPWRLVWKVGAPTKVAFFTWEVQWEAILTMSNLQRRGFKLASRCPMCKMEEETVNHLLIHCGVASDLWSLILSLFGVH</sequence>
<proteinExistence type="predicted"/>
<feature type="domain" description="Reverse transcriptase zinc-binding" evidence="1">
    <location>
        <begin position="29"/>
        <end position="111"/>
    </location>
</feature>
<evidence type="ECO:0000259" key="1">
    <source>
        <dbReference type="Pfam" id="PF13966"/>
    </source>
</evidence>
<dbReference type="EMBL" id="GHES01039217">
    <property type="protein sequence ID" value="MPA69776.1"/>
    <property type="molecule type" value="Transcribed_RNA"/>
</dbReference>
<gene>
    <name evidence="2" type="ORF">Din_039217</name>
</gene>
<protein>
    <recommendedName>
        <fullName evidence="1">Reverse transcriptase zinc-binding domain-containing protein</fullName>
    </recommendedName>
</protein>
<name>A0A5B7BNT2_DAVIN</name>
<accession>A0A5B7BNT2</accession>
<dbReference type="Pfam" id="PF13966">
    <property type="entry name" value="zf-RVT"/>
    <property type="match status" value="1"/>
</dbReference>